<evidence type="ECO:0000313" key="2">
    <source>
        <dbReference type="EMBL" id="KYQ89553.1"/>
    </source>
</evidence>
<dbReference type="GO" id="GO:0008033">
    <property type="term" value="P:tRNA processing"/>
    <property type="evidence" value="ECO:0007669"/>
    <property type="project" value="TreeGrafter"/>
</dbReference>
<dbReference type="InParanoid" id="A0A151Z6G4"/>
<dbReference type="InterPro" id="IPR007175">
    <property type="entry name" value="Rpr2/Snm1/Rpp21"/>
</dbReference>
<comment type="caution">
    <text evidence="2">The sequence shown here is derived from an EMBL/GenBank/DDBJ whole genome shotgun (WGS) entry which is preliminary data.</text>
</comment>
<dbReference type="Proteomes" id="UP000076078">
    <property type="component" value="Unassembled WGS sequence"/>
</dbReference>
<accession>A0A151Z6G4</accession>
<dbReference type="OMA" id="RESANIH"/>
<dbReference type="GO" id="GO:0005655">
    <property type="term" value="C:nucleolar ribonuclease P complex"/>
    <property type="evidence" value="ECO:0007669"/>
    <property type="project" value="TreeGrafter"/>
</dbReference>
<keyword evidence="3" id="KW-1185">Reference proteome</keyword>
<gene>
    <name evidence="2" type="ORF">DLAC_09502</name>
</gene>
<dbReference type="PANTHER" id="PTHR14742:SF4">
    <property type="entry name" value="DDE TNP4 DOMAIN-CONTAINING PROTEIN"/>
    <property type="match status" value="1"/>
</dbReference>
<dbReference type="Gene3D" id="6.20.50.20">
    <property type="match status" value="1"/>
</dbReference>
<feature type="compositionally biased region" description="Low complexity" evidence="1">
    <location>
        <begin position="172"/>
        <end position="183"/>
    </location>
</feature>
<dbReference type="EMBL" id="LODT01000039">
    <property type="protein sequence ID" value="KYQ89553.1"/>
    <property type="molecule type" value="Genomic_DNA"/>
</dbReference>
<dbReference type="PANTHER" id="PTHR14742">
    <property type="entry name" value="RIBONUCLEASE P SUBUNIT P21"/>
    <property type="match status" value="1"/>
</dbReference>
<evidence type="ECO:0000256" key="1">
    <source>
        <dbReference type="SAM" id="MobiDB-lite"/>
    </source>
</evidence>
<name>A0A151Z6G4_TIELA</name>
<dbReference type="AlphaFoldDB" id="A0A151Z6G4"/>
<evidence type="ECO:0000313" key="3">
    <source>
        <dbReference type="Proteomes" id="UP000076078"/>
    </source>
</evidence>
<protein>
    <submittedName>
        <fullName evidence="2">Uncharacterized protein</fullName>
    </submittedName>
</protein>
<sequence length="257" mass="29624">MNKRKLDEIDDDEIHKKNLNYLYCISNFMQPLDANLGRFYMYKFRESANIHHLKGMPIDIESRNCMNCGSFLVPGVNCRVRITPKEELSNKSKSKISNDKYQEINSLIDKSEQRKGKSVIHKPHNAIVHTCLECQLLNPIKGEKMISRKKRRSQEQNYFKEKEDSINTVLDNVNNNNNNNNNNEKPQKIEQTKTSKSQNTPISKNKNKENSNTKKPISILSKSPSSHKQNHNNSQNNNAGKKDDLGDFMKGIGSLFK</sequence>
<proteinExistence type="predicted"/>
<reference evidence="2 3" key="1">
    <citation type="submission" date="2015-12" db="EMBL/GenBank/DDBJ databases">
        <title>Dictyostelia acquired genes for synthesis and detection of signals that induce cell-type specialization by lateral gene transfer from prokaryotes.</title>
        <authorList>
            <person name="Gloeckner G."/>
            <person name="Schaap P."/>
        </authorList>
    </citation>
    <scope>NUCLEOTIDE SEQUENCE [LARGE SCALE GENOMIC DNA]</scope>
    <source>
        <strain evidence="2 3">TK</strain>
    </source>
</reference>
<feature type="compositionally biased region" description="Low complexity" evidence="1">
    <location>
        <begin position="213"/>
        <end position="238"/>
    </location>
</feature>
<dbReference type="OrthoDB" id="21179at2759"/>
<organism evidence="2 3">
    <name type="scientific">Tieghemostelium lacteum</name>
    <name type="common">Slime mold</name>
    <name type="synonym">Dictyostelium lacteum</name>
    <dbReference type="NCBI Taxonomy" id="361077"/>
    <lineage>
        <taxon>Eukaryota</taxon>
        <taxon>Amoebozoa</taxon>
        <taxon>Evosea</taxon>
        <taxon>Eumycetozoa</taxon>
        <taxon>Dictyostelia</taxon>
        <taxon>Dictyosteliales</taxon>
        <taxon>Raperosteliaceae</taxon>
        <taxon>Tieghemostelium</taxon>
    </lineage>
</organism>
<dbReference type="Pfam" id="PF04032">
    <property type="entry name" value="Rpr2"/>
    <property type="match status" value="1"/>
</dbReference>
<feature type="region of interest" description="Disordered" evidence="1">
    <location>
        <begin position="147"/>
        <end position="257"/>
    </location>
</feature>